<reference evidence="1" key="2">
    <citation type="submission" date="2025-09" db="UniProtKB">
        <authorList>
            <consortium name="Ensembl"/>
        </authorList>
    </citation>
    <scope>IDENTIFICATION</scope>
</reference>
<evidence type="ECO:0000313" key="2">
    <source>
        <dbReference type="Proteomes" id="UP000265000"/>
    </source>
</evidence>
<evidence type="ECO:0008006" key="3">
    <source>
        <dbReference type="Google" id="ProtNLM"/>
    </source>
</evidence>
<dbReference type="Gene3D" id="3.30.420.40">
    <property type="match status" value="1"/>
</dbReference>
<dbReference type="SUPFAM" id="SSF53067">
    <property type="entry name" value="Actin-like ATPase domain"/>
    <property type="match status" value="2"/>
</dbReference>
<dbReference type="InterPro" id="IPR043129">
    <property type="entry name" value="ATPase_NBD"/>
</dbReference>
<dbReference type="PANTHER" id="PTHR14187:SF5">
    <property type="entry name" value="HEAT SHOCK 70 KDA PROTEIN 12A"/>
    <property type="match status" value="1"/>
</dbReference>
<dbReference type="AlphaFoldDB" id="A0A3Q2Q6Y9"/>
<evidence type="ECO:0000313" key="1">
    <source>
        <dbReference type="Ensembl" id="ENSFHEP00000022593.1"/>
    </source>
</evidence>
<name>A0A3Q2Q6Y9_FUNHE</name>
<reference evidence="1" key="1">
    <citation type="submission" date="2025-08" db="UniProtKB">
        <authorList>
            <consortium name="Ensembl"/>
        </authorList>
    </citation>
    <scope>IDENTIFICATION</scope>
</reference>
<sequence>MEESYIIAIDFGTAYSGYAFSLTSRQEEVDPHVKVWGEEVGRETPKTPTCILFDENEQFVSFGYKAMQTYLKKGSDSRRQFFFNCFKMLLYGRTITSNRKIKAANGKEMKALKVFAEALRFLKEDALKTIEQNTGGNKFTESDFTWVLTIPAIWDHSAKQFMRKAATEAGIVRNGTGNNLVFALEPEAASVHCRKLPPEGFIAEKQGGNKLDQSPGTRYIVVDCGGGTIDITVHEVLEGGDLKELHKASGNDIAGQRVDRKFKEFLRDTFSAEVWDEYEEKCPHEVASIMYDFTLFKKHDEDIEIICPLNLGMMAQKKQNMEEFFKHVQGASWDEGSINISKQKLRTFFEDNLRSITLSLREILNKILNINYILLVGGFAESQILRRHIHDEFIDDCEILFPFRPQEIIMKGAVEFGRNQGVVASRKSAYTYGVRVSAPFNESKHRVDKKYKNKEGYWCNDIFSKLVEIDEDVGWNETRMEYACPADRHQKQITLAFYRTNKKNVMYVDEPEVEKVGSVVVQSPDTKHGIKRVIDLEIKFGFTEITATATDRESGSVHTVKLNFMTK</sequence>
<protein>
    <recommendedName>
        <fullName evidence="3">Heat shock 70 kDa protein 12A</fullName>
    </recommendedName>
</protein>
<dbReference type="CDD" id="cd10229">
    <property type="entry name" value="ASKHA_NBD_HSP70_HSPA12"/>
    <property type="match status" value="1"/>
</dbReference>
<dbReference type="Proteomes" id="UP000265000">
    <property type="component" value="Unplaced"/>
</dbReference>
<organism evidence="1 2">
    <name type="scientific">Fundulus heteroclitus</name>
    <name type="common">Killifish</name>
    <name type="synonym">Mummichog</name>
    <dbReference type="NCBI Taxonomy" id="8078"/>
    <lineage>
        <taxon>Eukaryota</taxon>
        <taxon>Metazoa</taxon>
        <taxon>Chordata</taxon>
        <taxon>Craniata</taxon>
        <taxon>Vertebrata</taxon>
        <taxon>Euteleostomi</taxon>
        <taxon>Actinopterygii</taxon>
        <taxon>Neopterygii</taxon>
        <taxon>Teleostei</taxon>
        <taxon>Neoteleostei</taxon>
        <taxon>Acanthomorphata</taxon>
        <taxon>Ovalentaria</taxon>
        <taxon>Atherinomorphae</taxon>
        <taxon>Cyprinodontiformes</taxon>
        <taxon>Fundulidae</taxon>
        <taxon>Fundulus</taxon>
    </lineage>
</organism>
<dbReference type="Ensembl" id="ENSFHET00000012484.1">
    <property type="protein sequence ID" value="ENSFHEP00000022593.1"/>
    <property type="gene ID" value="ENSFHEG00000000090.1"/>
</dbReference>
<dbReference type="GeneTree" id="ENSGT00940000154551"/>
<accession>A0A3Q2Q6Y9</accession>
<keyword evidence="2" id="KW-1185">Reference proteome</keyword>
<dbReference type="PANTHER" id="PTHR14187">
    <property type="entry name" value="ALPHA KINASE/ELONGATION FACTOR 2 KINASE"/>
    <property type="match status" value="1"/>
</dbReference>
<dbReference type="STRING" id="8078.ENSFHEP00000022593"/>
<proteinExistence type="predicted"/>